<keyword evidence="4" id="KW-1185">Reference proteome</keyword>
<dbReference type="EMBL" id="JBFNXQ010000005">
    <property type="protein sequence ID" value="MEX5717377.1"/>
    <property type="molecule type" value="Genomic_DNA"/>
</dbReference>
<keyword evidence="1" id="KW-0732">Signal</keyword>
<dbReference type="InterPro" id="IPR005183">
    <property type="entry name" value="DUF305_CopM-like"/>
</dbReference>
<feature type="signal peptide" evidence="1">
    <location>
        <begin position="1"/>
        <end position="30"/>
    </location>
</feature>
<gene>
    <name evidence="3" type="ORF">ABQ292_03220</name>
</gene>
<reference evidence="3 4" key="1">
    <citation type="submission" date="2024-06" db="EMBL/GenBank/DDBJ databases">
        <title>Draft genome sequence of Geodermatophilus badlandi, a novel member of the Geodermatophilaceae isolated from badland sedimentary rocks in the Red desert, Wyoming, USA.</title>
        <authorList>
            <person name="Ben Tekaya S."/>
            <person name="Nouioui I."/>
            <person name="Flores G.M."/>
            <person name="Shaal M.N."/>
            <person name="Bredoire F."/>
            <person name="Basile F."/>
            <person name="Van Diepen L."/>
            <person name="Ward N.L."/>
        </authorList>
    </citation>
    <scope>NUCLEOTIDE SEQUENCE [LARGE SCALE GENOMIC DNA]</scope>
    <source>
        <strain evidence="3 4">WL48A</strain>
    </source>
</reference>
<dbReference type="PANTHER" id="PTHR36933">
    <property type="entry name" value="SLL0788 PROTEIN"/>
    <property type="match status" value="1"/>
</dbReference>
<dbReference type="Proteomes" id="UP001560045">
    <property type="component" value="Unassembled WGS sequence"/>
</dbReference>
<evidence type="ECO:0000256" key="1">
    <source>
        <dbReference type="SAM" id="SignalP"/>
    </source>
</evidence>
<name>A0ABV3XA09_9ACTN</name>
<sequence>MNRTTARVTGLTGALLAGALVLAGCSSDSAHEGMSGMSDSASASSSAGASADASAEFSDADVAFAQGMLPHHQQAVEMAQLAGERAADPRVQDLAARIEDAQGPEIETLTGWLEDWGVETSSSSGMDHGSMEHGDMGGMMSSEDMESLANASGAEFDRMFLQMMVEHHRGATAMAEAELADGRNRDALAMAEDIRDTQTAEIAEMEQLLAEFGG</sequence>
<evidence type="ECO:0000313" key="4">
    <source>
        <dbReference type="Proteomes" id="UP001560045"/>
    </source>
</evidence>
<dbReference type="InterPro" id="IPR012347">
    <property type="entry name" value="Ferritin-like"/>
</dbReference>
<accession>A0ABV3XA09</accession>
<evidence type="ECO:0000259" key="2">
    <source>
        <dbReference type="Pfam" id="PF03713"/>
    </source>
</evidence>
<feature type="chain" id="PRO_5046987136" evidence="1">
    <location>
        <begin position="31"/>
        <end position="214"/>
    </location>
</feature>
<dbReference type="Gene3D" id="1.20.1260.10">
    <property type="match status" value="1"/>
</dbReference>
<dbReference type="RefSeq" id="WP_369203146.1">
    <property type="nucleotide sequence ID" value="NZ_JBFNXQ010000005.1"/>
</dbReference>
<dbReference type="Pfam" id="PF03713">
    <property type="entry name" value="DUF305"/>
    <property type="match status" value="1"/>
</dbReference>
<protein>
    <submittedName>
        <fullName evidence="3">DUF305 domain-containing protein</fullName>
    </submittedName>
</protein>
<feature type="domain" description="DUF305" evidence="2">
    <location>
        <begin position="61"/>
        <end position="209"/>
    </location>
</feature>
<comment type="caution">
    <text evidence="3">The sequence shown here is derived from an EMBL/GenBank/DDBJ whole genome shotgun (WGS) entry which is preliminary data.</text>
</comment>
<organism evidence="3 4">
    <name type="scientific">Geodermatophilus maliterrae</name>
    <dbReference type="NCBI Taxonomy" id="3162531"/>
    <lineage>
        <taxon>Bacteria</taxon>
        <taxon>Bacillati</taxon>
        <taxon>Actinomycetota</taxon>
        <taxon>Actinomycetes</taxon>
        <taxon>Geodermatophilales</taxon>
        <taxon>Geodermatophilaceae</taxon>
        <taxon>Geodermatophilus</taxon>
    </lineage>
</organism>
<proteinExistence type="predicted"/>
<dbReference type="PROSITE" id="PS51257">
    <property type="entry name" value="PROKAR_LIPOPROTEIN"/>
    <property type="match status" value="1"/>
</dbReference>
<dbReference type="PANTHER" id="PTHR36933:SF1">
    <property type="entry name" value="SLL0788 PROTEIN"/>
    <property type="match status" value="1"/>
</dbReference>
<evidence type="ECO:0000313" key="3">
    <source>
        <dbReference type="EMBL" id="MEX5717377.1"/>
    </source>
</evidence>